<accession>R4YKW1</accession>
<organism evidence="1 2">
    <name type="scientific">Oleispira antarctica RB-8</name>
    <dbReference type="NCBI Taxonomy" id="698738"/>
    <lineage>
        <taxon>Bacteria</taxon>
        <taxon>Pseudomonadati</taxon>
        <taxon>Pseudomonadota</taxon>
        <taxon>Gammaproteobacteria</taxon>
        <taxon>Oceanospirillales</taxon>
        <taxon>Oceanospirillaceae</taxon>
        <taxon>Oleispira</taxon>
    </lineage>
</organism>
<keyword evidence="2" id="KW-1185">Reference proteome</keyword>
<dbReference type="EMBL" id="FO203512">
    <property type="protein sequence ID" value="CCK74975.1"/>
    <property type="molecule type" value="Genomic_DNA"/>
</dbReference>
<sequence length="81" mass="9331">MSALTVNNYDYSISYQWFINDETIASATSDDLVLIKVGATYQYFDKNNLQRIGFDPQAEIDFSINGKNYRAYRPTIGKNYV</sequence>
<gene>
    <name evidence="1" type="ORF">OLEAN_C07990</name>
</gene>
<dbReference type="Proteomes" id="UP000032749">
    <property type="component" value="Chromosome"/>
</dbReference>
<reference evidence="1 2" key="1">
    <citation type="journal article" date="2013" name="Nat. Commun.">
        <title>Genome sequence and functional genomic analysis of the oil-degrading bacterium Oleispira antarctica.</title>
        <authorList>
            <person name="Kube M."/>
            <person name="Chernikova T.N."/>
            <person name="Al-Ramahi Y."/>
            <person name="Beloqui A."/>
            <person name="Lopez-Cortez N."/>
            <person name="Guazzaroni M.E."/>
            <person name="Heipieper H.J."/>
            <person name="Klages S."/>
            <person name="Kotsyurbenko O.R."/>
            <person name="Langer I."/>
            <person name="Nechitaylo T.Y."/>
            <person name="Lunsdorf H."/>
            <person name="Fernandez M."/>
            <person name="Juarez S."/>
            <person name="Ciordia S."/>
            <person name="Singer A."/>
            <person name="Kagan O."/>
            <person name="Egorova O."/>
            <person name="Petit P.A."/>
            <person name="Stogios P."/>
            <person name="Kim Y."/>
            <person name="Tchigvintsev A."/>
            <person name="Flick R."/>
            <person name="Denaro R."/>
            <person name="Genovese M."/>
            <person name="Albar J.P."/>
            <person name="Reva O.N."/>
            <person name="Martinez-Gomariz M."/>
            <person name="Tran H."/>
            <person name="Ferrer M."/>
            <person name="Savchenko A."/>
            <person name="Yakunin A.F."/>
            <person name="Yakimov M.M."/>
            <person name="Golyshina O.V."/>
            <person name="Reinhardt R."/>
            <person name="Golyshin P.N."/>
        </authorList>
    </citation>
    <scope>NUCLEOTIDE SEQUENCE [LARGE SCALE GENOMIC DNA]</scope>
</reference>
<dbReference type="KEGG" id="oai:OLEAN_C07990"/>
<evidence type="ECO:0000313" key="2">
    <source>
        <dbReference type="Proteomes" id="UP000032749"/>
    </source>
</evidence>
<protein>
    <submittedName>
        <fullName evidence="1">Uncharacterized protein</fullName>
    </submittedName>
</protein>
<name>R4YKW1_OLEAN</name>
<dbReference type="HOGENOM" id="CLU_2570442_0_0_6"/>
<evidence type="ECO:0000313" key="1">
    <source>
        <dbReference type="EMBL" id="CCK74975.1"/>
    </source>
</evidence>
<dbReference type="AlphaFoldDB" id="R4YKW1"/>
<proteinExistence type="predicted"/>